<sequence length="520" mass="59957">MIQSDNYEGAIFPSESSQKAKIDTPNFNPENSTISQNISEGEYSTNFQQYDQQKRLSWLDCSLMIANRTTASNSTEFQVQNSTIIFNTFGDKHVDQNKYDSISVQNAVFSEESSCSSRNSRTQSQDFTPFLVVLANKKSSAICQQQSDDWSQEKSSSILQNIKEEFNIDQEKLAKQQSTQSENILTEYQNQDQVINQDELVHEQKCLDPLVIEEIQKINQQENDDETQSPTLKLNRIKAQRDNSLEQRIYRWLDIHGIFQVDPSVKREEYYSSKRENLIKVRKISKPLEDGMKNSTGSLNLCKISSSPLFSRRQQVRQVPTKKKNFLEINDENEVQQQVSEDIQVQFEKQPICSEPPKSENFQFNKQTPHKLIKDLHDVSEIKNNEISIKIKEAPEENIIESILPKNSCSGLDTSQNQINLFKTEELNQISCNNNNILPKKKVRGIHELNRVQVGSDQDKEFKQNEYSVALNNESQFNQENCDFINKRPIPNLDIEKNQKRRSLKSVNSIPSLNAIGNLQ</sequence>
<dbReference type="AlphaFoldDB" id="Q23DR3"/>
<gene>
    <name evidence="1" type="ORF">TTHERM_00046280</name>
</gene>
<dbReference type="RefSeq" id="XP_001014623.1">
    <property type="nucleotide sequence ID" value="XM_001014623.3"/>
</dbReference>
<evidence type="ECO:0000313" key="2">
    <source>
        <dbReference type="Proteomes" id="UP000009168"/>
    </source>
</evidence>
<reference evidence="2" key="1">
    <citation type="journal article" date="2006" name="PLoS Biol.">
        <title>Macronuclear genome sequence of the ciliate Tetrahymena thermophila, a model eukaryote.</title>
        <authorList>
            <person name="Eisen J.A."/>
            <person name="Coyne R.S."/>
            <person name="Wu M."/>
            <person name="Wu D."/>
            <person name="Thiagarajan M."/>
            <person name="Wortman J.R."/>
            <person name="Badger J.H."/>
            <person name="Ren Q."/>
            <person name="Amedeo P."/>
            <person name="Jones K.M."/>
            <person name="Tallon L.J."/>
            <person name="Delcher A.L."/>
            <person name="Salzberg S.L."/>
            <person name="Silva J.C."/>
            <person name="Haas B.J."/>
            <person name="Majoros W.H."/>
            <person name="Farzad M."/>
            <person name="Carlton J.M."/>
            <person name="Smith R.K. Jr."/>
            <person name="Garg J."/>
            <person name="Pearlman R.E."/>
            <person name="Karrer K.M."/>
            <person name="Sun L."/>
            <person name="Manning G."/>
            <person name="Elde N.C."/>
            <person name="Turkewitz A.P."/>
            <person name="Asai D.J."/>
            <person name="Wilkes D.E."/>
            <person name="Wang Y."/>
            <person name="Cai H."/>
            <person name="Collins K."/>
            <person name="Stewart B.A."/>
            <person name="Lee S.R."/>
            <person name="Wilamowska K."/>
            <person name="Weinberg Z."/>
            <person name="Ruzzo W.L."/>
            <person name="Wloga D."/>
            <person name="Gaertig J."/>
            <person name="Frankel J."/>
            <person name="Tsao C.-C."/>
            <person name="Gorovsky M.A."/>
            <person name="Keeling P.J."/>
            <person name="Waller R.F."/>
            <person name="Patron N.J."/>
            <person name="Cherry J.M."/>
            <person name="Stover N.A."/>
            <person name="Krieger C.J."/>
            <person name="del Toro C."/>
            <person name="Ryder H.F."/>
            <person name="Williamson S.C."/>
            <person name="Barbeau R.A."/>
            <person name="Hamilton E.P."/>
            <person name="Orias E."/>
        </authorList>
    </citation>
    <scope>NUCLEOTIDE SEQUENCE [LARGE SCALE GENOMIC DNA]</scope>
    <source>
        <strain evidence="2">SB210</strain>
    </source>
</reference>
<organism evidence="1 2">
    <name type="scientific">Tetrahymena thermophila (strain SB210)</name>
    <dbReference type="NCBI Taxonomy" id="312017"/>
    <lineage>
        <taxon>Eukaryota</taxon>
        <taxon>Sar</taxon>
        <taxon>Alveolata</taxon>
        <taxon>Ciliophora</taxon>
        <taxon>Intramacronucleata</taxon>
        <taxon>Oligohymenophorea</taxon>
        <taxon>Hymenostomatida</taxon>
        <taxon>Tetrahymenina</taxon>
        <taxon>Tetrahymenidae</taxon>
        <taxon>Tetrahymena</taxon>
    </lineage>
</organism>
<dbReference type="KEGG" id="tet:TTHERM_00046280"/>
<keyword evidence="2" id="KW-1185">Reference proteome</keyword>
<accession>Q23DR3</accession>
<name>Q23DR3_TETTS</name>
<dbReference type="Proteomes" id="UP000009168">
    <property type="component" value="Unassembled WGS sequence"/>
</dbReference>
<protein>
    <submittedName>
        <fullName evidence="1">Uncharacterized protein</fullName>
    </submittedName>
</protein>
<dbReference type="HOGENOM" id="CLU_524308_0_0_1"/>
<dbReference type="InParanoid" id="Q23DR3"/>
<evidence type="ECO:0000313" key="1">
    <source>
        <dbReference type="EMBL" id="EAR94701.1"/>
    </source>
</evidence>
<dbReference type="GeneID" id="7832865"/>
<dbReference type="EMBL" id="GG662712">
    <property type="protein sequence ID" value="EAR94701.1"/>
    <property type="molecule type" value="Genomic_DNA"/>
</dbReference>
<proteinExistence type="predicted"/>